<sequence>MSRRKKLFLFTHVSNLRNITGAEKLLLFLAKRFSAHFDCTLVAPQEGRLTYLARKAGLMTMIRDAPLLYGMCSPYENLTRDAEEMMRGKEAAHVIKLLTEQRPDVVFVNTSVNIVPAMAAKSLGIPVVWHITEFVADNPYTEQATQLIERHSDLIIGISETTLLPFRKGESGDKLGLLFPSWDGGDIHPKLWPQLRQSKRREWGIRPGETVVGYISSFLIAQKGPEHFIQAALEVARGYPEVRFVIIGGEVDREFYRSLRRKAAEATGRPIVFINHEESIEAAYSAMDITVIPSLVSEGFGMTAMEAMFFGKPVIAYASGGLQEIFNATGNDAYLVKTGETPELAAKISELLASPETMKLVGESNRVQVESAFGPAAYMGRFLEMVRRVDGLVPSPENDLQSVNESPGDSSISGTPIPVAVDSALSPIVVRRRSRLRMKKANKKLSRLRSARKKGRSKSIRKRRLRSLRRAAVTKARAQRRKGRGRLASARRSRR</sequence>
<keyword evidence="7" id="KW-1185">Reference proteome</keyword>
<comment type="similarity">
    <text evidence="1">Belongs to the glycosyltransferase group 1 family. Glycosyltransferase 4 subfamily.</text>
</comment>
<accession>A0ABW3S2H3</accession>
<feature type="domain" description="Glycosyl transferase family 1" evidence="5">
    <location>
        <begin position="197"/>
        <end position="365"/>
    </location>
</feature>
<feature type="compositionally biased region" description="Basic residues" evidence="4">
    <location>
        <begin position="442"/>
        <end position="469"/>
    </location>
</feature>
<feature type="compositionally biased region" description="Polar residues" evidence="4">
    <location>
        <begin position="398"/>
        <end position="414"/>
    </location>
</feature>
<evidence type="ECO:0000313" key="6">
    <source>
        <dbReference type="EMBL" id="MFD1178286.1"/>
    </source>
</evidence>
<evidence type="ECO:0000259" key="5">
    <source>
        <dbReference type="Pfam" id="PF00534"/>
    </source>
</evidence>
<proteinExistence type="inferred from homology"/>
<dbReference type="Gene3D" id="3.40.50.2000">
    <property type="entry name" value="Glycogen Phosphorylase B"/>
    <property type="match status" value="2"/>
</dbReference>
<dbReference type="EC" id="2.4.-.-" evidence="6"/>
<dbReference type="GO" id="GO:0016757">
    <property type="term" value="F:glycosyltransferase activity"/>
    <property type="evidence" value="ECO:0007669"/>
    <property type="project" value="UniProtKB-KW"/>
</dbReference>
<feature type="compositionally biased region" description="Basic residues" evidence="4">
    <location>
        <begin position="477"/>
        <end position="495"/>
    </location>
</feature>
<name>A0ABW3S2H3_9BACL</name>
<comment type="caution">
    <text evidence="6">The sequence shown here is derived from an EMBL/GenBank/DDBJ whole genome shotgun (WGS) entry which is preliminary data.</text>
</comment>
<evidence type="ECO:0000256" key="4">
    <source>
        <dbReference type="SAM" id="MobiDB-lite"/>
    </source>
</evidence>
<reference evidence="7" key="1">
    <citation type="journal article" date="2019" name="Int. J. Syst. Evol. Microbiol.">
        <title>The Global Catalogue of Microorganisms (GCM) 10K type strain sequencing project: providing services to taxonomists for standard genome sequencing and annotation.</title>
        <authorList>
            <consortium name="The Broad Institute Genomics Platform"/>
            <consortium name="The Broad Institute Genome Sequencing Center for Infectious Disease"/>
            <person name="Wu L."/>
            <person name="Ma J."/>
        </authorList>
    </citation>
    <scope>NUCLEOTIDE SEQUENCE [LARGE SCALE GENOMIC DNA]</scope>
    <source>
        <strain evidence="7">CCUG 59189</strain>
    </source>
</reference>
<dbReference type="PANTHER" id="PTHR12526">
    <property type="entry name" value="GLYCOSYLTRANSFERASE"/>
    <property type="match status" value="1"/>
</dbReference>
<evidence type="ECO:0000313" key="7">
    <source>
        <dbReference type="Proteomes" id="UP001597262"/>
    </source>
</evidence>
<feature type="region of interest" description="Disordered" evidence="4">
    <location>
        <begin position="442"/>
        <end position="495"/>
    </location>
</feature>
<dbReference type="CDD" id="cd03801">
    <property type="entry name" value="GT4_PimA-like"/>
    <property type="match status" value="1"/>
</dbReference>
<dbReference type="PANTHER" id="PTHR12526:SF640">
    <property type="entry name" value="COLANIC ACID BIOSYNTHESIS GLYCOSYLTRANSFERASE WCAL-RELATED"/>
    <property type="match status" value="1"/>
</dbReference>
<feature type="region of interest" description="Disordered" evidence="4">
    <location>
        <begin position="395"/>
        <end position="417"/>
    </location>
</feature>
<dbReference type="Pfam" id="PF00534">
    <property type="entry name" value="Glycos_transf_1"/>
    <property type="match status" value="1"/>
</dbReference>
<evidence type="ECO:0000256" key="3">
    <source>
        <dbReference type="ARBA" id="ARBA00022679"/>
    </source>
</evidence>
<evidence type="ECO:0000256" key="1">
    <source>
        <dbReference type="ARBA" id="ARBA00009481"/>
    </source>
</evidence>
<keyword evidence="2 6" id="KW-0328">Glycosyltransferase</keyword>
<organism evidence="6 7">
    <name type="scientific">Paenibacillus puldeungensis</name>
    <dbReference type="NCBI Taxonomy" id="696536"/>
    <lineage>
        <taxon>Bacteria</taxon>
        <taxon>Bacillati</taxon>
        <taxon>Bacillota</taxon>
        <taxon>Bacilli</taxon>
        <taxon>Bacillales</taxon>
        <taxon>Paenibacillaceae</taxon>
        <taxon>Paenibacillus</taxon>
    </lineage>
</organism>
<dbReference type="RefSeq" id="WP_379320727.1">
    <property type="nucleotide sequence ID" value="NZ_JBHTLM010000015.1"/>
</dbReference>
<dbReference type="EMBL" id="JBHTLM010000015">
    <property type="protein sequence ID" value="MFD1178286.1"/>
    <property type="molecule type" value="Genomic_DNA"/>
</dbReference>
<gene>
    <name evidence="6" type="ORF">ACFQ3W_18580</name>
</gene>
<keyword evidence="3 6" id="KW-0808">Transferase</keyword>
<dbReference type="InterPro" id="IPR001296">
    <property type="entry name" value="Glyco_trans_1"/>
</dbReference>
<dbReference type="SUPFAM" id="SSF53756">
    <property type="entry name" value="UDP-Glycosyltransferase/glycogen phosphorylase"/>
    <property type="match status" value="1"/>
</dbReference>
<evidence type="ECO:0000256" key="2">
    <source>
        <dbReference type="ARBA" id="ARBA00022676"/>
    </source>
</evidence>
<dbReference type="Proteomes" id="UP001597262">
    <property type="component" value="Unassembled WGS sequence"/>
</dbReference>
<protein>
    <submittedName>
        <fullName evidence="6">Glycosyltransferase family 4 protein</fullName>
        <ecNumber evidence="6">2.4.-.-</ecNumber>
    </submittedName>
</protein>